<dbReference type="Pfam" id="PF11255">
    <property type="entry name" value="DUF3054"/>
    <property type="match status" value="1"/>
</dbReference>
<name>A0A1G9WTZ0_9ACTN</name>
<sequence length="125" mass="13235">MTIRRLWPLVADLACVLALAVGGKGSHDAGESAWVVLAIAWPYALAAGVAHVWLTSTGRPTRRAWPEGAIVLAVTYVLGMGLRAASGRGLAPAFLVVAGIFLAVTMLGWRGVVHLVERRRARRAA</sequence>
<evidence type="ECO:0000313" key="3">
    <source>
        <dbReference type="Proteomes" id="UP000199004"/>
    </source>
</evidence>
<evidence type="ECO:0000256" key="1">
    <source>
        <dbReference type="SAM" id="Phobius"/>
    </source>
</evidence>
<feature type="transmembrane region" description="Helical" evidence="1">
    <location>
        <begin position="91"/>
        <end position="113"/>
    </location>
</feature>
<gene>
    <name evidence="2" type="ORF">SAMN05192576_1161</name>
</gene>
<accession>A0A1G9WTZ0</accession>
<dbReference type="OrthoDB" id="3698172at2"/>
<reference evidence="2 3" key="1">
    <citation type="submission" date="2016-10" db="EMBL/GenBank/DDBJ databases">
        <authorList>
            <person name="de Groot N.N."/>
        </authorList>
    </citation>
    <scope>NUCLEOTIDE SEQUENCE [LARGE SCALE GENOMIC DNA]</scope>
    <source>
        <strain evidence="2 3">CGMCC 1.11147</strain>
    </source>
</reference>
<keyword evidence="1" id="KW-0472">Membrane</keyword>
<keyword evidence="1" id="KW-1133">Transmembrane helix</keyword>
<keyword evidence="1" id="KW-0812">Transmembrane</keyword>
<proteinExistence type="predicted"/>
<feature type="transmembrane region" description="Helical" evidence="1">
    <location>
        <begin position="32"/>
        <end position="53"/>
    </location>
</feature>
<evidence type="ECO:0000313" key="2">
    <source>
        <dbReference type="EMBL" id="SDM87867.1"/>
    </source>
</evidence>
<feature type="transmembrane region" description="Helical" evidence="1">
    <location>
        <begin position="65"/>
        <end position="85"/>
    </location>
</feature>
<evidence type="ECO:0008006" key="4">
    <source>
        <dbReference type="Google" id="ProtNLM"/>
    </source>
</evidence>
<dbReference type="InterPro" id="IPR021414">
    <property type="entry name" value="DUF3054"/>
</dbReference>
<dbReference type="AlphaFoldDB" id="A0A1G9WTZ0"/>
<organism evidence="2 3">
    <name type="scientific">Nocardioides szechwanensis</name>
    <dbReference type="NCBI Taxonomy" id="1005944"/>
    <lineage>
        <taxon>Bacteria</taxon>
        <taxon>Bacillati</taxon>
        <taxon>Actinomycetota</taxon>
        <taxon>Actinomycetes</taxon>
        <taxon>Propionibacteriales</taxon>
        <taxon>Nocardioidaceae</taxon>
        <taxon>Nocardioides</taxon>
    </lineage>
</organism>
<dbReference type="EMBL" id="FNIC01000001">
    <property type="protein sequence ID" value="SDM87867.1"/>
    <property type="molecule type" value="Genomic_DNA"/>
</dbReference>
<dbReference type="STRING" id="1005944.SAMN05192576_1161"/>
<dbReference type="Proteomes" id="UP000199004">
    <property type="component" value="Unassembled WGS sequence"/>
</dbReference>
<dbReference type="RefSeq" id="WP_091022629.1">
    <property type="nucleotide sequence ID" value="NZ_BKAE01000001.1"/>
</dbReference>
<keyword evidence="3" id="KW-1185">Reference proteome</keyword>
<protein>
    <recommendedName>
        <fullName evidence="4">DUF3054 domain-containing protein</fullName>
    </recommendedName>
</protein>